<dbReference type="InterPro" id="IPR050789">
    <property type="entry name" value="Diverse_Enzym_Activities"/>
</dbReference>
<evidence type="ECO:0000313" key="2">
    <source>
        <dbReference type="EMBL" id="WPH01290.1"/>
    </source>
</evidence>
<name>A0AAQ3RAH7_9PEZI</name>
<accession>A0AAQ3RAH7</accession>
<evidence type="ECO:0000259" key="1">
    <source>
        <dbReference type="Pfam" id="PF00144"/>
    </source>
</evidence>
<dbReference type="InterPro" id="IPR001466">
    <property type="entry name" value="Beta-lactam-related"/>
</dbReference>
<sequence length="420" mass="45209">MEAQLDPIFQAAVDSKKTPGVAAVALDATGKVLFSKGYGHTLIDPESPAVTVDSPLRIFSCTKLLTTIAALQLVEQGKLDIMTNVEEYLPEISKIQLLRGFNEDGSPDLAAPTKKPTILNLMTHTSGFSYDFFDKKTKQYRKAMGQPSTFEGPHNGMEQYTTPFVLEPGSGYIYGVSTDWLGFVIQKVSGLPLATYIEQNILMPLDMKNSGVDMSHENWEKFMVIHAKDPAGNLAALPPMMFKNSDLIGGGGYLFTTANDYSQLLLTVLNGGTHPLTKVVLLQEGTVKNFLFTDMIPTVGCSPKGIGEVTVATPMASREGTILPGVEKGHSCGLLLANSPVPNGRSKGSGSWAGLSNSYYWIDPAAGKLGLIVNAVIPWMDKDLLHLADALERAVYDKPAAKEVGEPGSNFSGGNYKIDV</sequence>
<keyword evidence="3" id="KW-1185">Reference proteome</keyword>
<reference evidence="2 3" key="1">
    <citation type="submission" date="2023-11" db="EMBL/GenBank/DDBJ databases">
        <title>An acidophilic fungus is an integral part of prey digestion in a carnivorous sundew plant.</title>
        <authorList>
            <person name="Tsai I.J."/>
        </authorList>
    </citation>
    <scope>NUCLEOTIDE SEQUENCE [LARGE SCALE GENOMIC DNA]</scope>
    <source>
        <strain evidence="2">169a</strain>
    </source>
</reference>
<dbReference type="Proteomes" id="UP001303373">
    <property type="component" value="Chromosome 5"/>
</dbReference>
<dbReference type="EMBL" id="CP138584">
    <property type="protein sequence ID" value="WPH01290.1"/>
    <property type="molecule type" value="Genomic_DNA"/>
</dbReference>
<dbReference type="Pfam" id="PF00144">
    <property type="entry name" value="Beta-lactamase"/>
    <property type="match status" value="1"/>
</dbReference>
<dbReference type="Gene3D" id="3.40.710.10">
    <property type="entry name" value="DD-peptidase/beta-lactamase superfamily"/>
    <property type="match status" value="1"/>
</dbReference>
<dbReference type="SUPFAM" id="SSF56601">
    <property type="entry name" value="beta-lactamase/transpeptidase-like"/>
    <property type="match status" value="1"/>
</dbReference>
<dbReference type="PANTHER" id="PTHR43283">
    <property type="entry name" value="BETA-LACTAMASE-RELATED"/>
    <property type="match status" value="1"/>
</dbReference>
<gene>
    <name evidence="2" type="ORF">R9X50_00412800</name>
</gene>
<evidence type="ECO:0000313" key="3">
    <source>
        <dbReference type="Proteomes" id="UP001303373"/>
    </source>
</evidence>
<protein>
    <recommendedName>
        <fullName evidence="1">Beta-lactamase-related domain-containing protein</fullName>
    </recommendedName>
</protein>
<feature type="domain" description="Beta-lactamase-related" evidence="1">
    <location>
        <begin position="6"/>
        <end position="369"/>
    </location>
</feature>
<organism evidence="2 3">
    <name type="scientific">Acrodontium crateriforme</name>
    <dbReference type="NCBI Taxonomy" id="150365"/>
    <lineage>
        <taxon>Eukaryota</taxon>
        <taxon>Fungi</taxon>
        <taxon>Dikarya</taxon>
        <taxon>Ascomycota</taxon>
        <taxon>Pezizomycotina</taxon>
        <taxon>Dothideomycetes</taxon>
        <taxon>Dothideomycetidae</taxon>
        <taxon>Mycosphaerellales</taxon>
        <taxon>Teratosphaeriaceae</taxon>
        <taxon>Acrodontium</taxon>
    </lineage>
</organism>
<dbReference type="AlphaFoldDB" id="A0AAQ3RAH7"/>
<proteinExistence type="predicted"/>
<dbReference type="PANTHER" id="PTHR43283:SF3">
    <property type="entry name" value="BETA-LACTAMASE FAMILY PROTEIN (AFU_ORTHOLOGUE AFUA_5G07500)"/>
    <property type="match status" value="1"/>
</dbReference>
<dbReference type="InterPro" id="IPR012338">
    <property type="entry name" value="Beta-lactam/transpept-like"/>
</dbReference>